<organism evidence="2 3">
    <name type="scientific">Candidatus Fonsibacter lacus</name>
    <dbReference type="NCBI Taxonomy" id="2576439"/>
    <lineage>
        <taxon>Bacteria</taxon>
        <taxon>Pseudomonadati</taxon>
        <taxon>Pseudomonadota</taxon>
        <taxon>Alphaproteobacteria</taxon>
        <taxon>Candidatus Pelagibacterales</taxon>
        <taxon>Candidatus Pelagibacterales incertae sedis</taxon>
        <taxon>Candidatus Fonsibacter</taxon>
    </lineage>
</organism>
<feature type="signal peptide" evidence="1">
    <location>
        <begin position="1"/>
        <end position="30"/>
    </location>
</feature>
<dbReference type="AlphaFoldDB" id="A0A965GDK1"/>
<keyword evidence="1" id="KW-0732">Signal</keyword>
<dbReference type="EMBL" id="RFXN01000040">
    <property type="protein sequence ID" value="NBR93964.1"/>
    <property type="molecule type" value="Genomic_DNA"/>
</dbReference>
<dbReference type="Proteomes" id="UP000740727">
    <property type="component" value="Unassembled WGS sequence"/>
</dbReference>
<sequence length="600" mass="65657">MKRKFLSLLTSLCVLVASLTSLLYFSTASNGLGNFQQRSDQEANCTYGTSPLAEFKPFQPGELIRNFDPTTVGLRADDPCWIALRWSSEIGPSFSYSAAIARANPGGDGLEVICNGASDPACSPSKFPTGQFRSLAGFYKCESESDVNCVASLSVIDPQGSTQEATFERHFPDAPQIPASNNPELNYPKGGSPTLWSFATPEGKKKYIYASGVVERNWDSDGKTWRGPFATFHFGLQAVKLLSNPGATRPRLKVRNYRTPDGIQANRVEFSKDQEAGLDGECREMITMDTGFCLTEEAFANNYKYRVTFQIPPDLGFFLNGRLDSPIAYTEPLGKNRRLVIEGAPATLFAVQGLIPKKYLTTNAVDAIKNGRNDFTRALSFAPSDFPSMDTNYPDLLTELLPYFGDQSTYETKAWTLVSTPTLGRFTNQCTNGGRGEMLGIISTNATAFDGDPPTIDPQTKILSYKVAAPHFATDGKTENIGKYYMNMNSNFVKCILGVDKAPAVAQIGITSTGQTERVSTVTVKTDKDWLRLNVDNFTFSSPKINIKFETPNATQIPIKNPEVSAAKKVATKTITCIKGKITKKISGLAPKCPTGYKKK</sequence>
<evidence type="ECO:0000313" key="2">
    <source>
        <dbReference type="EMBL" id="NBR93964.1"/>
    </source>
</evidence>
<proteinExistence type="predicted"/>
<accession>A0A965GDK1</accession>
<evidence type="ECO:0000313" key="3">
    <source>
        <dbReference type="Proteomes" id="UP000740727"/>
    </source>
</evidence>
<protein>
    <submittedName>
        <fullName evidence="2">Uncharacterized protein</fullName>
    </submittedName>
</protein>
<reference evidence="2" key="1">
    <citation type="submission" date="2018-10" db="EMBL/GenBank/DDBJ databases">
        <title>Iterative Subtractive Binning of Freshwater Chronoseries Metagenomes Recovers Nearly Complete Genomes from over Four Hundred Novel Species.</title>
        <authorList>
            <person name="Rodriguez-R L.M."/>
            <person name="Tsementzi D."/>
            <person name="Luo C."/>
            <person name="Konstantinidis K.T."/>
        </authorList>
    </citation>
    <scope>NUCLEOTIDE SEQUENCE</scope>
    <source>
        <strain evidence="2">WB5_2A_028</strain>
    </source>
</reference>
<comment type="caution">
    <text evidence="2">The sequence shown here is derived from an EMBL/GenBank/DDBJ whole genome shotgun (WGS) entry which is preliminary data.</text>
</comment>
<feature type="chain" id="PRO_5037730771" evidence="1">
    <location>
        <begin position="31"/>
        <end position="600"/>
    </location>
</feature>
<name>A0A965GDK1_9PROT</name>
<gene>
    <name evidence="2" type="ORF">EBT44_03895</name>
</gene>
<evidence type="ECO:0000256" key="1">
    <source>
        <dbReference type="SAM" id="SignalP"/>
    </source>
</evidence>